<reference evidence="2 3" key="1">
    <citation type="journal article" date="2018" name="Nat. Biotechnol.">
        <title>A standardized bacterial taxonomy based on genome phylogeny substantially revises the tree of life.</title>
        <authorList>
            <person name="Parks D.H."/>
            <person name="Chuvochina M."/>
            <person name="Waite D.W."/>
            <person name="Rinke C."/>
            <person name="Skarshewski A."/>
            <person name="Chaumeil P.A."/>
            <person name="Hugenholtz P."/>
        </authorList>
    </citation>
    <scope>NUCLEOTIDE SEQUENCE [LARGE SCALE GENOMIC DNA]</scope>
    <source>
        <strain evidence="2">UBA11728</strain>
    </source>
</reference>
<evidence type="ECO:0000313" key="2">
    <source>
        <dbReference type="EMBL" id="HCL04274.1"/>
    </source>
</evidence>
<comment type="caution">
    <text evidence="2">The sequence shown here is derived from an EMBL/GenBank/DDBJ whole genome shotgun (WGS) entry which is preliminary data.</text>
</comment>
<keyword evidence="1" id="KW-0812">Transmembrane</keyword>
<dbReference type="AlphaFoldDB" id="A0A3D2XBE9"/>
<dbReference type="Proteomes" id="UP000262969">
    <property type="component" value="Unassembled WGS sequence"/>
</dbReference>
<dbReference type="InterPro" id="IPR010718">
    <property type="entry name" value="DUF1294"/>
</dbReference>
<dbReference type="GO" id="GO:0003676">
    <property type="term" value="F:nucleic acid binding"/>
    <property type="evidence" value="ECO:0007669"/>
    <property type="project" value="InterPro"/>
</dbReference>
<keyword evidence="1" id="KW-1133">Transmembrane helix</keyword>
<accession>A0A3D2XBE9</accession>
<proteinExistence type="predicted"/>
<gene>
    <name evidence="2" type="ORF">DHW61_18010</name>
</gene>
<organism evidence="2 3">
    <name type="scientific">Lachnoclostridium phytofermentans</name>
    <dbReference type="NCBI Taxonomy" id="66219"/>
    <lineage>
        <taxon>Bacteria</taxon>
        <taxon>Bacillati</taxon>
        <taxon>Bacillota</taxon>
        <taxon>Clostridia</taxon>
        <taxon>Lachnospirales</taxon>
        <taxon>Lachnospiraceae</taxon>
    </lineage>
</organism>
<protein>
    <submittedName>
        <fullName evidence="2">DUF1294 domain-containing protein</fullName>
    </submittedName>
</protein>
<dbReference type="Pfam" id="PF06961">
    <property type="entry name" value="DUF1294"/>
    <property type="match status" value="1"/>
</dbReference>
<dbReference type="InterPro" id="IPR012156">
    <property type="entry name" value="Cold_shock_CspA"/>
</dbReference>
<sequence>MSHSDAKILYILLCYLLIVNLLGFSSMGIDKKRAKAREWRIKERTLFFIAFIGGSLGSLLGMKVFRHKTKHRSFQILIPTFLILQIILGIFFIVKM</sequence>
<feature type="transmembrane region" description="Helical" evidence="1">
    <location>
        <begin position="6"/>
        <end position="24"/>
    </location>
</feature>
<evidence type="ECO:0000256" key="1">
    <source>
        <dbReference type="SAM" id="Phobius"/>
    </source>
</evidence>
<feature type="transmembrane region" description="Helical" evidence="1">
    <location>
        <begin position="45"/>
        <end position="62"/>
    </location>
</feature>
<keyword evidence="1" id="KW-0472">Membrane</keyword>
<dbReference type="PIRSF" id="PIRSF002599">
    <property type="entry name" value="Cold_shock_A"/>
    <property type="match status" value="1"/>
</dbReference>
<name>A0A3D2XBE9_9FIRM</name>
<dbReference type="EMBL" id="DPVV01000588">
    <property type="protein sequence ID" value="HCL04274.1"/>
    <property type="molecule type" value="Genomic_DNA"/>
</dbReference>
<evidence type="ECO:0000313" key="3">
    <source>
        <dbReference type="Proteomes" id="UP000262969"/>
    </source>
</evidence>
<feature type="transmembrane region" description="Helical" evidence="1">
    <location>
        <begin position="74"/>
        <end position="94"/>
    </location>
</feature>